<sequence>MGLAGTIPPHVGNLSFLVWVSAANNSFHGSVPNELTRLYRLKRLDLRFNSFNGEIPSSVGLLHRLQLLSLRGNSFTVPIPASLCNLSSLQEINLGSNKLTGFIPSSIFNLSSLQIIFVEVNSLSGPMPSIFFHVPSLRLISVSENKLFGELSGYMFLHLPNLQGIDVLSNQFYGEVPSTLFKGKQLSFLELSDNQFKGTLLPEIGNLTIAHLYLEKNNFEDMKVLRVLDFSRNKLSGIIPTTIGGLQELVNLSLEENQLKGSIPESLGKLVANTRSARCIILDKMLEKEGRIFISVRIAAFSNVEKSFPMNFYKQQMGLVNMDFKAFVLEYMPNGNPDMWLHFDNRFLTLLQRLNIMIDVAVALEYLHFGNPAPIVHCDLKPNNVLLDEDMVAHVADFGIAKLLGDGDSLSQTMTLTTIGYMAPVTEVSDADVLRNENVYATTNDCLSSVLGLALVCCADLPKQRINMAGIQGVLKASAVLFFAYTGFDTMATWAEEVKSPGRDIPIGLVSSSMSITIVVYSLLAATLCLIQPYTQVDIPIGLVSSTRYLLSLT</sequence>
<dbReference type="SUPFAM" id="SSF52058">
    <property type="entry name" value="L domain-like"/>
    <property type="match status" value="1"/>
</dbReference>
<keyword evidence="6" id="KW-0732">Signal</keyword>
<evidence type="ECO:0000313" key="12">
    <source>
        <dbReference type="EMBL" id="KAB1228160.1"/>
    </source>
</evidence>
<dbReference type="SMART" id="SM00369">
    <property type="entry name" value="LRR_TYP"/>
    <property type="match status" value="5"/>
</dbReference>
<dbReference type="Proteomes" id="UP000516437">
    <property type="component" value="Unassembled WGS sequence"/>
</dbReference>
<evidence type="ECO:0000256" key="9">
    <source>
        <dbReference type="ARBA" id="ARBA00023136"/>
    </source>
</evidence>
<dbReference type="Gene3D" id="1.20.1740.10">
    <property type="entry name" value="Amino acid/polyamine transporter I"/>
    <property type="match status" value="1"/>
</dbReference>
<dbReference type="GO" id="GO:0005886">
    <property type="term" value="C:plasma membrane"/>
    <property type="evidence" value="ECO:0007669"/>
    <property type="project" value="UniProtKB-SubCell"/>
</dbReference>
<dbReference type="Pfam" id="PF00560">
    <property type="entry name" value="LRR_1"/>
    <property type="match status" value="2"/>
</dbReference>
<keyword evidence="5" id="KW-0812">Transmembrane</keyword>
<keyword evidence="12" id="KW-0808">Transferase</keyword>
<dbReference type="InterPro" id="IPR003591">
    <property type="entry name" value="Leu-rich_rpt_typical-subtyp"/>
</dbReference>
<dbReference type="GO" id="GO:0004672">
    <property type="term" value="F:protein kinase activity"/>
    <property type="evidence" value="ECO:0007669"/>
    <property type="project" value="InterPro"/>
</dbReference>
<evidence type="ECO:0000256" key="10">
    <source>
        <dbReference type="ARBA" id="ARBA00023180"/>
    </source>
</evidence>
<dbReference type="Gene3D" id="1.10.510.10">
    <property type="entry name" value="Transferase(Phosphotransferase) domain 1"/>
    <property type="match status" value="1"/>
</dbReference>
<dbReference type="InterPro" id="IPR008271">
    <property type="entry name" value="Ser/Thr_kinase_AS"/>
</dbReference>
<keyword evidence="4" id="KW-0433">Leucine-rich repeat</keyword>
<dbReference type="PROSITE" id="PS00108">
    <property type="entry name" value="PROTEIN_KINASE_ST"/>
    <property type="match status" value="1"/>
</dbReference>
<dbReference type="Pfam" id="PF13855">
    <property type="entry name" value="LRR_8"/>
    <property type="match status" value="2"/>
</dbReference>
<dbReference type="OrthoDB" id="512288at2759"/>
<organism evidence="12 13">
    <name type="scientific">Morella rubra</name>
    <name type="common">Chinese bayberry</name>
    <dbReference type="NCBI Taxonomy" id="262757"/>
    <lineage>
        <taxon>Eukaryota</taxon>
        <taxon>Viridiplantae</taxon>
        <taxon>Streptophyta</taxon>
        <taxon>Embryophyta</taxon>
        <taxon>Tracheophyta</taxon>
        <taxon>Spermatophyta</taxon>
        <taxon>Magnoliopsida</taxon>
        <taxon>eudicotyledons</taxon>
        <taxon>Gunneridae</taxon>
        <taxon>Pentapetalae</taxon>
        <taxon>rosids</taxon>
        <taxon>fabids</taxon>
        <taxon>Fagales</taxon>
        <taxon>Myricaceae</taxon>
        <taxon>Morella</taxon>
    </lineage>
</organism>
<keyword evidence="9" id="KW-0472">Membrane</keyword>
<evidence type="ECO:0000256" key="6">
    <source>
        <dbReference type="ARBA" id="ARBA00022729"/>
    </source>
</evidence>
<keyword evidence="12" id="KW-0675">Receptor</keyword>
<evidence type="ECO:0000256" key="7">
    <source>
        <dbReference type="ARBA" id="ARBA00022737"/>
    </source>
</evidence>
<dbReference type="InterPro" id="IPR001611">
    <property type="entry name" value="Leu-rich_rpt"/>
</dbReference>
<evidence type="ECO:0000256" key="2">
    <source>
        <dbReference type="ARBA" id="ARBA00004236"/>
    </source>
</evidence>
<dbReference type="PANTHER" id="PTHR48056">
    <property type="entry name" value="LRR RECEPTOR-LIKE SERINE/THREONINE-PROTEIN KINASE-RELATED"/>
    <property type="match status" value="1"/>
</dbReference>
<keyword evidence="3" id="KW-1003">Cell membrane</keyword>
<reference evidence="12 13" key="1">
    <citation type="journal article" date="2019" name="Plant Biotechnol. J.">
        <title>The red bayberry genome and genetic basis of sex determination.</title>
        <authorList>
            <person name="Jia H.M."/>
            <person name="Jia H.J."/>
            <person name="Cai Q.L."/>
            <person name="Wang Y."/>
            <person name="Zhao H.B."/>
            <person name="Yang W.F."/>
            <person name="Wang G.Y."/>
            <person name="Li Y.H."/>
            <person name="Zhan D.L."/>
            <person name="Shen Y.T."/>
            <person name="Niu Q.F."/>
            <person name="Chang L."/>
            <person name="Qiu J."/>
            <person name="Zhao L."/>
            <person name="Xie H.B."/>
            <person name="Fu W.Y."/>
            <person name="Jin J."/>
            <person name="Li X.W."/>
            <person name="Jiao Y."/>
            <person name="Zhou C.C."/>
            <person name="Tu T."/>
            <person name="Chai C.Y."/>
            <person name="Gao J.L."/>
            <person name="Fan L.J."/>
            <person name="van de Weg E."/>
            <person name="Wang J.Y."/>
            <person name="Gao Z.S."/>
        </authorList>
    </citation>
    <scope>NUCLEOTIDE SEQUENCE [LARGE SCALE GENOMIC DNA]</scope>
    <source>
        <tissue evidence="12">Leaves</tissue>
    </source>
</reference>
<evidence type="ECO:0000256" key="3">
    <source>
        <dbReference type="ARBA" id="ARBA00022475"/>
    </source>
</evidence>
<dbReference type="GO" id="GO:0033612">
    <property type="term" value="F:receptor serine/threonine kinase binding"/>
    <property type="evidence" value="ECO:0007669"/>
    <property type="project" value="TreeGrafter"/>
</dbReference>
<dbReference type="Pfam" id="PF00324">
    <property type="entry name" value="AA_permease"/>
    <property type="match status" value="1"/>
</dbReference>
<dbReference type="InterPro" id="IPR000719">
    <property type="entry name" value="Prot_kinase_dom"/>
</dbReference>
<dbReference type="InterPro" id="IPR004841">
    <property type="entry name" value="AA-permease/SLC12A_dom"/>
</dbReference>
<keyword evidence="7" id="KW-0677">Repeat</keyword>
<accession>A0A6A1X055</accession>
<keyword evidence="12" id="KW-0418">Kinase</keyword>
<comment type="caution">
    <text evidence="12">The sequence shown here is derived from an EMBL/GenBank/DDBJ whole genome shotgun (WGS) entry which is preliminary data.</text>
</comment>
<evidence type="ECO:0000256" key="4">
    <source>
        <dbReference type="ARBA" id="ARBA00022614"/>
    </source>
</evidence>
<evidence type="ECO:0000259" key="11">
    <source>
        <dbReference type="PROSITE" id="PS50011"/>
    </source>
</evidence>
<comment type="subcellular location">
    <subcellularLocation>
        <location evidence="2">Cell membrane</location>
    </subcellularLocation>
    <subcellularLocation>
        <location evidence="1">Membrane</location>
        <topology evidence="1">Multi-pass membrane protein</topology>
    </subcellularLocation>
</comment>
<dbReference type="PROSITE" id="PS50011">
    <property type="entry name" value="PROTEIN_KINASE_DOM"/>
    <property type="match status" value="1"/>
</dbReference>
<proteinExistence type="predicted"/>
<dbReference type="Gene3D" id="3.80.10.10">
    <property type="entry name" value="Ribonuclease Inhibitor"/>
    <property type="match status" value="2"/>
</dbReference>
<dbReference type="FunFam" id="3.80.10.10:FF:000299">
    <property type="entry name" value="Piriformospora indica-insensitive protein 2"/>
    <property type="match status" value="1"/>
</dbReference>
<name>A0A6A1X055_9ROSI</name>
<evidence type="ECO:0000256" key="1">
    <source>
        <dbReference type="ARBA" id="ARBA00004141"/>
    </source>
</evidence>
<dbReference type="AlphaFoldDB" id="A0A6A1X055"/>
<keyword evidence="13" id="KW-1185">Reference proteome</keyword>
<dbReference type="SUPFAM" id="SSF56112">
    <property type="entry name" value="Protein kinase-like (PK-like)"/>
    <property type="match status" value="1"/>
</dbReference>
<keyword evidence="8" id="KW-1133">Transmembrane helix</keyword>
<dbReference type="InterPro" id="IPR011009">
    <property type="entry name" value="Kinase-like_dom_sf"/>
</dbReference>
<feature type="domain" description="Protein kinase" evidence="11">
    <location>
        <begin position="198"/>
        <end position="554"/>
    </location>
</feature>
<dbReference type="Pfam" id="PF00069">
    <property type="entry name" value="Pkinase"/>
    <property type="match status" value="1"/>
</dbReference>
<keyword evidence="10" id="KW-0325">Glycoprotein</keyword>
<dbReference type="InterPro" id="IPR032675">
    <property type="entry name" value="LRR_dom_sf"/>
</dbReference>
<gene>
    <name evidence="12" type="ORF">CJ030_MR2G000736</name>
</gene>
<dbReference type="SMART" id="SM00220">
    <property type="entry name" value="S_TKc"/>
    <property type="match status" value="1"/>
</dbReference>
<dbReference type="EMBL" id="RXIC02000011">
    <property type="protein sequence ID" value="KAB1228160.1"/>
    <property type="molecule type" value="Genomic_DNA"/>
</dbReference>
<evidence type="ECO:0000313" key="13">
    <source>
        <dbReference type="Proteomes" id="UP000516437"/>
    </source>
</evidence>
<dbReference type="GO" id="GO:0005524">
    <property type="term" value="F:ATP binding"/>
    <property type="evidence" value="ECO:0007669"/>
    <property type="project" value="InterPro"/>
</dbReference>
<evidence type="ECO:0000256" key="5">
    <source>
        <dbReference type="ARBA" id="ARBA00022692"/>
    </source>
</evidence>
<protein>
    <submittedName>
        <fullName evidence="12">Receptor-like protein kinase</fullName>
    </submittedName>
</protein>
<dbReference type="GO" id="GO:0055085">
    <property type="term" value="P:transmembrane transport"/>
    <property type="evidence" value="ECO:0007669"/>
    <property type="project" value="InterPro"/>
</dbReference>
<dbReference type="PANTHER" id="PTHR48056:SF57">
    <property type="entry name" value="LEUCINE-RICH REPEAT-CONTAINING N-TERMINAL PLANT-TYPE DOMAIN-CONTAINING PROTEIN"/>
    <property type="match status" value="1"/>
</dbReference>
<evidence type="ECO:0000256" key="8">
    <source>
        <dbReference type="ARBA" id="ARBA00022989"/>
    </source>
</evidence>
<dbReference type="InterPro" id="IPR050647">
    <property type="entry name" value="Plant_LRR-RLKs"/>
</dbReference>